<accession>A0A502KV51</accession>
<dbReference type="Proteomes" id="UP000315303">
    <property type="component" value="Unassembled WGS sequence"/>
</dbReference>
<gene>
    <name evidence="2" type="ORF">EPA86_08450</name>
</gene>
<keyword evidence="3" id="KW-1185">Reference proteome</keyword>
<proteinExistence type="predicted"/>
<evidence type="ECO:0000256" key="1">
    <source>
        <dbReference type="SAM" id="MobiDB-lite"/>
    </source>
</evidence>
<organism evidence="2 3">
    <name type="scientific">Litorilituus lipolyticus</name>
    <dbReference type="NCBI Taxonomy" id="2491017"/>
    <lineage>
        <taxon>Bacteria</taxon>
        <taxon>Pseudomonadati</taxon>
        <taxon>Pseudomonadota</taxon>
        <taxon>Gammaproteobacteria</taxon>
        <taxon>Alteromonadales</taxon>
        <taxon>Colwelliaceae</taxon>
        <taxon>Litorilituus</taxon>
    </lineage>
</organism>
<evidence type="ECO:0000313" key="2">
    <source>
        <dbReference type="EMBL" id="TPH15600.1"/>
    </source>
</evidence>
<dbReference type="EMBL" id="SAWY01000019">
    <property type="protein sequence ID" value="TPH15600.1"/>
    <property type="molecule type" value="Genomic_DNA"/>
</dbReference>
<dbReference type="RefSeq" id="WP_140602999.1">
    <property type="nucleotide sequence ID" value="NZ_SAWY01000019.1"/>
</dbReference>
<dbReference type="OrthoDB" id="6219408at2"/>
<reference evidence="2 3" key="1">
    <citation type="submission" date="2019-01" db="EMBL/GenBank/DDBJ databases">
        <title>Litorilituus lipolytica sp. nov., isolated from intertidal sand of the Yellow Sea in China.</title>
        <authorList>
            <person name="Liu A."/>
        </authorList>
    </citation>
    <scope>NUCLEOTIDE SEQUENCE [LARGE SCALE GENOMIC DNA]</scope>
    <source>
        <strain evidence="2 3">RZ04</strain>
    </source>
</reference>
<evidence type="ECO:0008006" key="4">
    <source>
        <dbReference type="Google" id="ProtNLM"/>
    </source>
</evidence>
<feature type="region of interest" description="Disordered" evidence="1">
    <location>
        <begin position="644"/>
        <end position="669"/>
    </location>
</feature>
<dbReference type="Gene3D" id="2.120.10.30">
    <property type="entry name" value="TolB, C-terminal domain"/>
    <property type="match status" value="1"/>
</dbReference>
<sequence length="731" mass="82508">MNVEITHKVASILLPYRLVKLCVALLIFLITPANAQDSDFSLLQFSQSNSNGQWLQVISHPTSNDIFFIRTKQNQLLTYKANSNGLAPKLLLDINNIQNLSASINQAKMLTAFTLHPNFALKEQAGFATFFTAHVESANKLSKTKRLQEKNTKITYEKDAVITEWQLNFSNLEQVNVSSQREILRINIPKTHQGISQLSFNPFIKSWNDNFGLMYIALNAAKLTEPSSLYSGVVLRVNPTKFGMQNFNIPTNNPFISNSSIHDAIFLLGAQHIKQIVWPDKNTEKLLISHLYQPQKFTDKATLQTQWLSLAKGGEDWRTRTPKSVIYNDPKKRINHVMIYQGRNAPGLRSKLLLLLQGADNWQVTSLPNPASGISTDLSIEPKLEWKIAHQASVDDTVSLITNSQDEIAMINHSNGHFYQLMQHNVSTTEQQSSDDNGALLFFLLLILLGSAAWFYYKNVILKKHSAKALVHRQFAKMALDNNKQYLQLFKRHQKVSEKSIALVNINTCQVFLGDDCIANISRIPPKGLSNADEAEIRDIFKKEHTEKMIDERVRRISVYLIDVEDEHYTVCLYLRKGNDRITKKSYFQVIDELMDWCWLISKEIAASETGSRNKRPTITDAEIALSQHKTHDATPLHKQAAAIRPATHADSNEASNSTSADEQDKMPASPVIQQVKISNEKNSDASSATVDTELVNAIEKLVTLQQQGFLSPDEFSQAKAKLLKNLINES</sequence>
<evidence type="ECO:0000313" key="3">
    <source>
        <dbReference type="Proteomes" id="UP000315303"/>
    </source>
</evidence>
<name>A0A502KV51_9GAMM</name>
<comment type="caution">
    <text evidence="2">The sequence shown here is derived from an EMBL/GenBank/DDBJ whole genome shotgun (WGS) entry which is preliminary data.</text>
</comment>
<dbReference type="AlphaFoldDB" id="A0A502KV51"/>
<protein>
    <recommendedName>
        <fullName evidence="4">SHOCT domain-containing protein</fullName>
    </recommendedName>
</protein>
<dbReference type="InterPro" id="IPR011042">
    <property type="entry name" value="6-blade_b-propeller_TolB-like"/>
</dbReference>